<accession>A0AA43QX29</accession>
<dbReference type="Proteomes" id="UP001162175">
    <property type="component" value="Unassembled WGS sequence"/>
</dbReference>
<evidence type="ECO:0000256" key="7">
    <source>
        <dbReference type="HAMAP-Rule" id="MF_01416"/>
    </source>
</evidence>
<keyword evidence="2 7" id="KW-0813">Transport</keyword>
<dbReference type="EMBL" id="JAPFAR010000109">
    <property type="protein sequence ID" value="MDI3349768.1"/>
    <property type="molecule type" value="Genomic_DNA"/>
</dbReference>
<keyword evidence="4 7" id="KW-0406">Ion transport</keyword>
<dbReference type="NCBIfam" id="TIGR01145">
    <property type="entry name" value="ATP_synt_delta"/>
    <property type="match status" value="1"/>
</dbReference>
<evidence type="ECO:0000256" key="5">
    <source>
        <dbReference type="ARBA" id="ARBA00023136"/>
    </source>
</evidence>
<sequence length="176" mass="20400">MTDLNEIINNWSFALFDLAKSSNKLIEITNESADIIKVLKQNKEYLKMLNSFDLSEESKFKMIDEAFNSYHPYILNMIKLATKKHVVKYIDIIFHRFIELSNDKLNIRYGHVYSVNLLTKTEISKLEKKLSKDLNSKVTLINEIDKNLIGGIKIKVDEYLIDNSVLGKLNKIKSLA</sequence>
<comment type="function">
    <text evidence="7">F(1)F(0) ATP synthase produces ATP from ADP in the presence of a proton or sodium gradient. F-type ATPases consist of two structural domains, F(1) containing the extramembraneous catalytic core and F(0) containing the membrane proton channel, linked together by a central stalk and a peripheral stalk. During catalysis, ATP synthesis in the catalytic domain of F(1) is coupled via a rotary mechanism of the central stalk subunits to proton translocation.</text>
</comment>
<dbReference type="NCBIfam" id="NF009975">
    <property type="entry name" value="PRK13436.1"/>
    <property type="match status" value="1"/>
</dbReference>
<organism evidence="8 9">
    <name type="scientific">Mycoplasmopsis arginini</name>
    <name type="common">Mycoplasma arginini</name>
    <dbReference type="NCBI Taxonomy" id="2094"/>
    <lineage>
        <taxon>Bacteria</taxon>
        <taxon>Bacillati</taxon>
        <taxon>Mycoplasmatota</taxon>
        <taxon>Mycoplasmoidales</taxon>
        <taxon>Metamycoplasmataceae</taxon>
        <taxon>Mycoplasmopsis</taxon>
    </lineage>
</organism>
<dbReference type="RefSeq" id="WP_268164686.1">
    <property type="nucleotide sequence ID" value="NZ_JAPFAP010000067.1"/>
</dbReference>
<dbReference type="PRINTS" id="PR00125">
    <property type="entry name" value="ATPASEDELTA"/>
</dbReference>
<dbReference type="HAMAP" id="MF_01416">
    <property type="entry name" value="ATP_synth_delta_bact"/>
    <property type="match status" value="1"/>
</dbReference>
<dbReference type="InterPro" id="IPR026015">
    <property type="entry name" value="ATP_synth_OSCP/delta_N_sf"/>
</dbReference>
<comment type="subcellular location">
    <subcellularLocation>
        <location evidence="7">Cell membrane</location>
        <topology evidence="7">Peripheral membrane protein</topology>
    </subcellularLocation>
    <subcellularLocation>
        <location evidence="1">Membrane</location>
    </subcellularLocation>
</comment>
<evidence type="ECO:0000256" key="4">
    <source>
        <dbReference type="ARBA" id="ARBA00023065"/>
    </source>
</evidence>
<dbReference type="GO" id="GO:0046933">
    <property type="term" value="F:proton-transporting ATP synthase activity, rotational mechanism"/>
    <property type="evidence" value="ECO:0007669"/>
    <property type="project" value="UniProtKB-UniRule"/>
</dbReference>
<evidence type="ECO:0000256" key="2">
    <source>
        <dbReference type="ARBA" id="ARBA00022448"/>
    </source>
</evidence>
<keyword evidence="7" id="KW-1003">Cell membrane</keyword>
<evidence type="ECO:0000256" key="1">
    <source>
        <dbReference type="ARBA" id="ARBA00004370"/>
    </source>
</evidence>
<keyword evidence="3 7" id="KW-0375">Hydrogen ion transport</keyword>
<dbReference type="InterPro" id="IPR000711">
    <property type="entry name" value="ATPase_OSCP/dsu"/>
</dbReference>
<name>A0AA43QX29_MYCAR</name>
<comment type="caution">
    <text evidence="8">The sequence shown here is derived from an EMBL/GenBank/DDBJ whole genome shotgun (WGS) entry which is preliminary data.</text>
</comment>
<dbReference type="PANTHER" id="PTHR11910">
    <property type="entry name" value="ATP SYNTHASE DELTA CHAIN"/>
    <property type="match status" value="1"/>
</dbReference>
<proteinExistence type="inferred from homology"/>
<keyword evidence="5 7" id="KW-0472">Membrane</keyword>
<keyword evidence="7" id="KW-0139">CF(1)</keyword>
<gene>
    <name evidence="7" type="primary">atpH</name>
    <name evidence="8" type="ORF">DCBHLPFO_00328</name>
</gene>
<dbReference type="Pfam" id="PF00213">
    <property type="entry name" value="OSCP"/>
    <property type="match status" value="1"/>
</dbReference>
<evidence type="ECO:0000256" key="3">
    <source>
        <dbReference type="ARBA" id="ARBA00022781"/>
    </source>
</evidence>
<dbReference type="GO" id="GO:0005886">
    <property type="term" value="C:plasma membrane"/>
    <property type="evidence" value="ECO:0007669"/>
    <property type="project" value="UniProtKB-SubCell"/>
</dbReference>
<comment type="similarity">
    <text evidence="7">Belongs to the ATPase delta chain family.</text>
</comment>
<dbReference type="GO" id="GO:0045259">
    <property type="term" value="C:proton-transporting ATP synthase complex"/>
    <property type="evidence" value="ECO:0007669"/>
    <property type="project" value="UniProtKB-KW"/>
</dbReference>
<evidence type="ECO:0000313" key="8">
    <source>
        <dbReference type="EMBL" id="MDI3349768.1"/>
    </source>
</evidence>
<protein>
    <recommendedName>
        <fullName evidence="7">ATP synthase subunit delta</fullName>
    </recommendedName>
    <alternativeName>
        <fullName evidence="7">ATP synthase F(1) sector subunit delta</fullName>
    </alternativeName>
    <alternativeName>
        <fullName evidence="7">F-type ATPase subunit delta</fullName>
        <shortName evidence="7">F-ATPase subunit delta</shortName>
    </alternativeName>
</protein>
<evidence type="ECO:0000256" key="6">
    <source>
        <dbReference type="ARBA" id="ARBA00023310"/>
    </source>
</evidence>
<evidence type="ECO:0000313" key="9">
    <source>
        <dbReference type="Proteomes" id="UP001162175"/>
    </source>
</evidence>
<keyword evidence="6 7" id="KW-0066">ATP synthesis</keyword>
<reference evidence="8" key="1">
    <citation type="submission" date="2022-11" db="EMBL/GenBank/DDBJ databases">
        <title>Draft genome of Mycoplasma arginini isolated from fly.</title>
        <authorList>
            <person name="Severgnini M."/>
            <person name="Gioia G."/>
            <person name="Cremonesi P."/>
            <person name="Moroni P."/>
            <person name="Addis M.F."/>
            <person name="Castiglioni B."/>
        </authorList>
    </citation>
    <scope>NUCLEOTIDE SEQUENCE</scope>
    <source>
        <strain evidence="8">QMP CG1-1632</strain>
    </source>
</reference>
<dbReference type="Gene3D" id="1.10.520.20">
    <property type="entry name" value="N-terminal domain of the delta subunit of the F1F0-ATP synthase"/>
    <property type="match status" value="1"/>
</dbReference>
<comment type="function">
    <text evidence="7">This protein is part of the stalk that links CF(0) to CF(1). It either transmits conformational changes from CF(0) to CF(1) or is implicated in proton conduction.</text>
</comment>
<dbReference type="AlphaFoldDB" id="A0AA43QX29"/>
<dbReference type="SUPFAM" id="SSF47928">
    <property type="entry name" value="N-terminal domain of the delta subunit of the F1F0-ATP synthase"/>
    <property type="match status" value="1"/>
</dbReference>